<feature type="compositionally biased region" description="Acidic residues" evidence="1">
    <location>
        <begin position="76"/>
        <end position="98"/>
    </location>
</feature>
<protein>
    <recommendedName>
        <fullName evidence="5">Helix-turn-helix domain protein</fullName>
    </recommendedName>
</protein>
<feature type="compositionally biased region" description="Low complexity" evidence="1">
    <location>
        <begin position="249"/>
        <end position="258"/>
    </location>
</feature>
<dbReference type="KEGG" id="bgok:Pr1d_29700"/>
<dbReference type="OrthoDB" id="283946at2"/>
<evidence type="ECO:0000313" key="3">
    <source>
        <dbReference type="EMBL" id="QEG35668.1"/>
    </source>
</evidence>
<keyword evidence="4" id="KW-1185">Reference proteome</keyword>
<keyword evidence="2" id="KW-1133">Transmembrane helix</keyword>
<dbReference type="EMBL" id="CP042913">
    <property type="protein sequence ID" value="QEG35668.1"/>
    <property type="molecule type" value="Genomic_DNA"/>
</dbReference>
<sequence length="541" mass="56890">MEQKFYNFDEAVEKLGISAEKLNELRESGMLRAYRDGSSWKFRGDEIEGMAQDGIPDVPPPSDIGLVDPEELVAAEPLEDLSEVDDLELGLADEDDEVDSKSEPDESAISLPLEDTDTLSASSELELVDPDDTVTAESSSIELEDPDRSHDASDSILLSEEELGESVSGSLSTIIGRKELELEDADLELELADDVTDDDDTKLSAPSEASDIHSSKISGSGVLDDDSEDLSSAKRKFEDLEELEIDLAAESSLALDPSDLSDESSKSKKSLVEKEGESDLKLDDEEAEDDANMGSTDVPLEELSGVSLQSDEGSDAELDLATDDDLILADSGGSDLTLDSGDSGINLVSPSDSGLALDDIPLDVGGSAILSSLSLEGSDPEISLLGGESNLSSLAGESGDLQTDDDFQLTPLSEGGADDGDSSSQVIALDADLGAFEEEAGGLDADAFSEEADEGVVLSEDFGDAPVGDIGMGAYAGPVAVPAAEGQYTLGNILLLMAPAILLILAGIMMLDMVRNIWSWDETYSLNSSMLEALLGMFGLN</sequence>
<reference evidence="3 4" key="1">
    <citation type="submission" date="2019-08" db="EMBL/GenBank/DDBJ databases">
        <title>Deep-cultivation of Planctomycetes and their phenomic and genomic characterization uncovers novel biology.</title>
        <authorList>
            <person name="Wiegand S."/>
            <person name="Jogler M."/>
            <person name="Boedeker C."/>
            <person name="Pinto D."/>
            <person name="Vollmers J."/>
            <person name="Rivas-Marin E."/>
            <person name="Kohn T."/>
            <person name="Peeters S.H."/>
            <person name="Heuer A."/>
            <person name="Rast P."/>
            <person name="Oberbeckmann S."/>
            <person name="Bunk B."/>
            <person name="Jeske O."/>
            <person name="Meyerdierks A."/>
            <person name="Storesund J.E."/>
            <person name="Kallscheuer N."/>
            <person name="Luecker S."/>
            <person name="Lage O.M."/>
            <person name="Pohl T."/>
            <person name="Merkel B.J."/>
            <person name="Hornburger P."/>
            <person name="Mueller R.-W."/>
            <person name="Bruemmer F."/>
            <person name="Labrenz M."/>
            <person name="Spormann A.M."/>
            <person name="Op den Camp H."/>
            <person name="Overmann J."/>
            <person name="Amann R."/>
            <person name="Jetten M.S.M."/>
            <person name="Mascher T."/>
            <person name="Medema M.H."/>
            <person name="Devos D.P."/>
            <person name="Kaster A.-K."/>
            <person name="Ovreas L."/>
            <person name="Rohde M."/>
            <person name="Galperin M.Y."/>
            <person name="Jogler C."/>
        </authorList>
    </citation>
    <scope>NUCLEOTIDE SEQUENCE [LARGE SCALE GENOMIC DNA]</scope>
    <source>
        <strain evidence="3 4">Pr1d</strain>
    </source>
</reference>
<accession>A0A5B9Q9W3</accession>
<feature type="region of interest" description="Disordered" evidence="1">
    <location>
        <begin position="249"/>
        <end position="321"/>
    </location>
</feature>
<feature type="region of interest" description="Disordered" evidence="1">
    <location>
        <begin position="329"/>
        <end position="348"/>
    </location>
</feature>
<gene>
    <name evidence="3" type="ORF">Pr1d_29700</name>
</gene>
<evidence type="ECO:0000313" key="4">
    <source>
        <dbReference type="Proteomes" id="UP000323917"/>
    </source>
</evidence>
<proteinExistence type="predicted"/>
<feature type="transmembrane region" description="Helical" evidence="2">
    <location>
        <begin position="490"/>
        <end position="511"/>
    </location>
</feature>
<keyword evidence="2" id="KW-0812">Transmembrane</keyword>
<feature type="compositionally biased region" description="Acidic residues" evidence="1">
    <location>
        <begin position="312"/>
        <end position="321"/>
    </location>
</feature>
<feature type="compositionally biased region" description="Acidic residues" evidence="1">
    <location>
        <begin position="191"/>
        <end position="200"/>
    </location>
</feature>
<feature type="compositionally biased region" description="Acidic residues" evidence="1">
    <location>
        <begin position="282"/>
        <end position="291"/>
    </location>
</feature>
<evidence type="ECO:0000256" key="2">
    <source>
        <dbReference type="SAM" id="Phobius"/>
    </source>
</evidence>
<feature type="compositionally biased region" description="Basic and acidic residues" evidence="1">
    <location>
        <begin position="263"/>
        <end position="281"/>
    </location>
</feature>
<evidence type="ECO:0000256" key="1">
    <source>
        <dbReference type="SAM" id="MobiDB-lite"/>
    </source>
</evidence>
<keyword evidence="2" id="KW-0472">Membrane</keyword>
<dbReference type="AlphaFoldDB" id="A0A5B9Q9W3"/>
<evidence type="ECO:0008006" key="5">
    <source>
        <dbReference type="Google" id="ProtNLM"/>
    </source>
</evidence>
<dbReference type="Proteomes" id="UP000323917">
    <property type="component" value="Chromosome"/>
</dbReference>
<organism evidence="3 4">
    <name type="scientific">Bythopirellula goksoeyrii</name>
    <dbReference type="NCBI Taxonomy" id="1400387"/>
    <lineage>
        <taxon>Bacteria</taxon>
        <taxon>Pseudomonadati</taxon>
        <taxon>Planctomycetota</taxon>
        <taxon>Planctomycetia</taxon>
        <taxon>Pirellulales</taxon>
        <taxon>Lacipirellulaceae</taxon>
        <taxon>Bythopirellula</taxon>
    </lineage>
</organism>
<feature type="region of interest" description="Disordered" evidence="1">
    <location>
        <begin position="76"/>
        <end position="170"/>
    </location>
</feature>
<feature type="region of interest" description="Disordered" evidence="1">
    <location>
        <begin position="191"/>
        <end position="235"/>
    </location>
</feature>
<name>A0A5B9Q9W3_9BACT</name>
<dbReference type="RefSeq" id="WP_148074159.1">
    <property type="nucleotide sequence ID" value="NZ_CP042913.1"/>
</dbReference>